<dbReference type="Pfam" id="PF11563">
    <property type="entry name" value="Protoglobin"/>
    <property type="match status" value="1"/>
</dbReference>
<dbReference type="PANTHER" id="PTHR32089">
    <property type="entry name" value="METHYL-ACCEPTING CHEMOTAXIS PROTEIN MCPB"/>
    <property type="match status" value="1"/>
</dbReference>
<dbReference type="SUPFAM" id="SSF46458">
    <property type="entry name" value="Globin-like"/>
    <property type="match status" value="1"/>
</dbReference>
<protein>
    <recommendedName>
        <fullName evidence="4">Methyl-accepting transducer domain-containing protein</fullName>
    </recommendedName>
</protein>
<dbReference type="GO" id="GO:0006935">
    <property type="term" value="P:chemotaxis"/>
    <property type="evidence" value="ECO:0007669"/>
    <property type="project" value="InterPro"/>
</dbReference>
<dbReference type="Pfam" id="PF00015">
    <property type="entry name" value="MCPsignal"/>
    <property type="match status" value="1"/>
</dbReference>
<proteinExistence type="inferred from homology"/>
<dbReference type="PROSITE" id="PS50111">
    <property type="entry name" value="CHEMOTAXIS_TRANSDUC_2"/>
    <property type="match status" value="1"/>
</dbReference>
<dbReference type="Gene3D" id="1.10.490.10">
    <property type="entry name" value="Globins"/>
    <property type="match status" value="1"/>
</dbReference>
<evidence type="ECO:0000256" key="3">
    <source>
        <dbReference type="PROSITE-ProRule" id="PRU00284"/>
    </source>
</evidence>
<dbReference type="PANTHER" id="PTHR32089:SF118">
    <property type="entry name" value="HEME-BASED AEROTACTIC TRANSDUCER HEMAT"/>
    <property type="match status" value="1"/>
</dbReference>
<sequence length="457" mass="50588">MNMFAKKQKAVSLKELAEQERHKVKIDVTKDANLVQQLAVIDLTLEELAVARVLQPFIQANIETIYNPIYNHTNPGIRKVVDMTSIGVDLKGCQEYVIGFFDGIIDDQFAERRMNISKYYLAVGVEARWYLCTNAVFVNTILELLKEKYHEDIESMTLAAKVTAKIFNLELQLCLAYLQDLQNEAAIMKEMEAKQQVKKTIGSITEELAAMSEQVGASVTDVVVRSESMTKELDEGLRSSIVTSESSIKGSRQLDQVIEETVALKDSVNEIKTSVGSLEANSREIGDIVAVITTIAEQTNLLALNAAIEAARAGEHGKGFSVVAAEVRKLAEQTKLSSSNITSLVLSTTKQIEDVVKQINEVNSKTISANQNVQETVNSFDEILTASIVSTEKNELNNKEMSNFTNILKEIGEAGSKVAELADELNQTMQGLLNERIKEEQNQQTNKGLFYSSFSCL</sequence>
<dbReference type="Proteomes" id="UP000288024">
    <property type="component" value="Unassembled WGS sequence"/>
</dbReference>
<evidence type="ECO:0000256" key="1">
    <source>
        <dbReference type="ARBA" id="ARBA00023224"/>
    </source>
</evidence>
<evidence type="ECO:0000259" key="4">
    <source>
        <dbReference type="PROSITE" id="PS50111"/>
    </source>
</evidence>
<dbReference type="GO" id="GO:0004888">
    <property type="term" value="F:transmembrane signaling receptor activity"/>
    <property type="evidence" value="ECO:0007669"/>
    <property type="project" value="InterPro"/>
</dbReference>
<keyword evidence="1 3" id="KW-0807">Transducer</keyword>
<evidence type="ECO:0000256" key="2">
    <source>
        <dbReference type="ARBA" id="ARBA00029447"/>
    </source>
</evidence>
<dbReference type="SMART" id="SM00283">
    <property type="entry name" value="MA"/>
    <property type="match status" value="1"/>
</dbReference>
<dbReference type="GO" id="GO:0019825">
    <property type="term" value="F:oxygen binding"/>
    <property type="evidence" value="ECO:0007669"/>
    <property type="project" value="InterPro"/>
</dbReference>
<name>A0A437K9M2_9BACI</name>
<dbReference type="EMBL" id="RZTZ01000005">
    <property type="protein sequence ID" value="RVT61394.1"/>
    <property type="molecule type" value="Genomic_DNA"/>
</dbReference>
<dbReference type="InterPro" id="IPR039379">
    <property type="entry name" value="Protoglobin_sensor_dom"/>
</dbReference>
<dbReference type="GO" id="GO:0007165">
    <property type="term" value="P:signal transduction"/>
    <property type="evidence" value="ECO:0007669"/>
    <property type="project" value="UniProtKB-KW"/>
</dbReference>
<dbReference type="Gene3D" id="1.10.287.950">
    <property type="entry name" value="Methyl-accepting chemotaxis protein"/>
    <property type="match status" value="1"/>
</dbReference>
<reference evidence="5 6" key="1">
    <citation type="submission" date="2019-01" db="EMBL/GenBank/DDBJ databases">
        <title>Bacillus sp. M5HDSG1-1, whole genome shotgun sequence.</title>
        <authorList>
            <person name="Tuo L."/>
        </authorList>
    </citation>
    <scope>NUCLEOTIDE SEQUENCE [LARGE SCALE GENOMIC DNA]</scope>
    <source>
        <strain evidence="5 6">M5HDSG1-1</strain>
    </source>
</reference>
<dbReference type="GO" id="GO:0016020">
    <property type="term" value="C:membrane"/>
    <property type="evidence" value="ECO:0007669"/>
    <property type="project" value="InterPro"/>
</dbReference>
<comment type="caution">
    <text evidence="5">The sequence shown here is derived from an EMBL/GenBank/DDBJ whole genome shotgun (WGS) entry which is preliminary data.</text>
</comment>
<dbReference type="CDD" id="cd01068">
    <property type="entry name" value="globin_sensor"/>
    <property type="match status" value="1"/>
</dbReference>
<accession>A0A437K9M2</accession>
<keyword evidence="6" id="KW-1185">Reference proteome</keyword>
<evidence type="ECO:0000313" key="5">
    <source>
        <dbReference type="EMBL" id="RVT61394.1"/>
    </source>
</evidence>
<dbReference type="InterPro" id="IPR009050">
    <property type="entry name" value="Globin-like_sf"/>
</dbReference>
<dbReference type="GO" id="GO:0020037">
    <property type="term" value="F:heme binding"/>
    <property type="evidence" value="ECO:0007669"/>
    <property type="project" value="InterPro"/>
</dbReference>
<dbReference type="InterPro" id="IPR004090">
    <property type="entry name" value="Chemotax_Me-accpt_rcpt"/>
</dbReference>
<dbReference type="PRINTS" id="PR00260">
    <property type="entry name" value="CHEMTRNSDUCR"/>
</dbReference>
<dbReference type="AlphaFoldDB" id="A0A437K9M2"/>
<evidence type="ECO:0000313" key="6">
    <source>
        <dbReference type="Proteomes" id="UP000288024"/>
    </source>
</evidence>
<dbReference type="SUPFAM" id="SSF58104">
    <property type="entry name" value="Methyl-accepting chemotaxis protein (MCP) signaling domain"/>
    <property type="match status" value="1"/>
</dbReference>
<dbReference type="InterPro" id="IPR012292">
    <property type="entry name" value="Globin/Proto"/>
</dbReference>
<feature type="domain" description="Methyl-accepting transducer" evidence="4">
    <location>
        <begin position="183"/>
        <end position="433"/>
    </location>
</feature>
<gene>
    <name evidence="5" type="ORF">EM808_14125</name>
</gene>
<organism evidence="5 6">
    <name type="scientific">Niallia taxi</name>
    <dbReference type="NCBI Taxonomy" id="2499688"/>
    <lineage>
        <taxon>Bacteria</taxon>
        <taxon>Bacillati</taxon>
        <taxon>Bacillota</taxon>
        <taxon>Bacilli</taxon>
        <taxon>Bacillales</taxon>
        <taxon>Bacillaceae</taxon>
        <taxon>Niallia</taxon>
    </lineage>
</organism>
<dbReference type="InterPro" id="IPR044398">
    <property type="entry name" value="Globin-sensor_dom"/>
</dbReference>
<comment type="similarity">
    <text evidence="2">Belongs to the methyl-accepting chemotaxis (MCP) protein family.</text>
</comment>
<dbReference type="InterPro" id="IPR004089">
    <property type="entry name" value="MCPsignal_dom"/>
</dbReference>